<dbReference type="EMBL" id="JACHDZ010000004">
    <property type="protein sequence ID" value="MBB5344927.1"/>
    <property type="molecule type" value="Genomic_DNA"/>
</dbReference>
<comment type="caution">
    <text evidence="1">The sequence shown here is derived from an EMBL/GenBank/DDBJ whole genome shotgun (WGS) entry which is preliminary data.</text>
</comment>
<name>A0A7W8N3V8_9BACT</name>
<accession>A0A7W8N3V8</accession>
<protein>
    <submittedName>
        <fullName evidence="1">Uncharacterized protein</fullName>
    </submittedName>
</protein>
<evidence type="ECO:0000313" key="1">
    <source>
        <dbReference type="EMBL" id="MBB5344927.1"/>
    </source>
</evidence>
<gene>
    <name evidence="1" type="ORF">HDF10_002913</name>
</gene>
<organism evidence="1 2">
    <name type="scientific">Tunturiibacter lichenicola</name>
    <dbReference type="NCBI Taxonomy" id="2051959"/>
    <lineage>
        <taxon>Bacteria</taxon>
        <taxon>Pseudomonadati</taxon>
        <taxon>Acidobacteriota</taxon>
        <taxon>Terriglobia</taxon>
        <taxon>Terriglobales</taxon>
        <taxon>Acidobacteriaceae</taxon>
        <taxon>Tunturiibacter</taxon>
    </lineage>
</organism>
<dbReference type="AlphaFoldDB" id="A0A7W8N3V8"/>
<dbReference type="Proteomes" id="UP000569092">
    <property type="component" value="Unassembled WGS sequence"/>
</dbReference>
<reference evidence="1 2" key="1">
    <citation type="submission" date="2020-08" db="EMBL/GenBank/DDBJ databases">
        <title>Genomic Encyclopedia of Type Strains, Phase IV (KMG-V): Genome sequencing to study the core and pangenomes of soil and plant-associated prokaryotes.</title>
        <authorList>
            <person name="Whitman W."/>
        </authorList>
    </citation>
    <scope>NUCLEOTIDE SEQUENCE [LARGE SCALE GENOMIC DNA]</scope>
    <source>
        <strain evidence="1 2">M8US30</strain>
    </source>
</reference>
<evidence type="ECO:0000313" key="2">
    <source>
        <dbReference type="Proteomes" id="UP000569092"/>
    </source>
</evidence>
<proteinExistence type="predicted"/>
<sequence length="62" mass="7101">MSFTQSGKIDKEEAADADTPPFALFTGYLAHNKYFAHNPFHFNILKRGLRCKIQINKDFPAK</sequence>